<keyword evidence="2" id="KW-1185">Reference proteome</keyword>
<organism evidence="1 2">
    <name type="scientific">Citrus sinensis</name>
    <name type="common">Sweet orange</name>
    <name type="synonym">Citrus aurantium var. sinensis</name>
    <dbReference type="NCBI Taxonomy" id="2711"/>
    <lineage>
        <taxon>Eukaryota</taxon>
        <taxon>Viridiplantae</taxon>
        <taxon>Streptophyta</taxon>
        <taxon>Embryophyta</taxon>
        <taxon>Tracheophyta</taxon>
        <taxon>Spermatophyta</taxon>
        <taxon>Magnoliopsida</taxon>
        <taxon>eudicotyledons</taxon>
        <taxon>Gunneridae</taxon>
        <taxon>Pentapetalae</taxon>
        <taxon>rosids</taxon>
        <taxon>malvids</taxon>
        <taxon>Sapindales</taxon>
        <taxon>Rutaceae</taxon>
        <taxon>Aurantioideae</taxon>
        <taxon>Citrus</taxon>
    </lineage>
</organism>
<name>A0ACB8J668_CITSI</name>
<gene>
    <name evidence="1" type="ORF">KPL71_020267</name>
</gene>
<evidence type="ECO:0000313" key="1">
    <source>
        <dbReference type="EMBL" id="KAH9713178.1"/>
    </source>
</evidence>
<evidence type="ECO:0000313" key="2">
    <source>
        <dbReference type="Proteomes" id="UP000829398"/>
    </source>
</evidence>
<comment type="caution">
    <text evidence="1">The sequence shown here is derived from an EMBL/GenBank/DDBJ whole genome shotgun (WGS) entry which is preliminary data.</text>
</comment>
<dbReference type="Proteomes" id="UP000829398">
    <property type="component" value="Chromosome 7"/>
</dbReference>
<reference evidence="2" key="1">
    <citation type="journal article" date="2023" name="Hortic. Res.">
        <title>A chromosome-level phased genome enabling allele-level studies in sweet orange: a case study on citrus Huanglongbing tolerance.</title>
        <authorList>
            <person name="Wu B."/>
            <person name="Yu Q."/>
            <person name="Deng Z."/>
            <person name="Duan Y."/>
            <person name="Luo F."/>
            <person name="Gmitter F. Jr."/>
        </authorList>
    </citation>
    <scope>NUCLEOTIDE SEQUENCE [LARGE SCALE GENOMIC DNA]</scope>
    <source>
        <strain evidence="2">cv. Valencia</strain>
    </source>
</reference>
<protein>
    <submittedName>
        <fullName evidence="1">Jacalin-related lectin 19</fullName>
    </submittedName>
</protein>
<dbReference type="EMBL" id="CM039176">
    <property type="protein sequence ID" value="KAH9713178.1"/>
    <property type="molecule type" value="Genomic_DNA"/>
</dbReference>
<accession>A0ACB8J668</accession>
<proteinExistence type="predicted"/>
<sequence length="201" mass="21651">MEGGKDHASGQKKSIVIGPWGGNGGTSWDDGIYHGVREITLAYDRCIDSIRVVYDKKGNPVTAEKHGGVGGNRTAEICSIPTLLSFPIKLRFPEEFLISVSGHYCPVVYGGSPVIRSLTFKSNKRTFGPFGVEEGTPFTFSMDGGLVVGFKGRSGWYVDAIGFYLSKKQSSKLLQRVQKGLQRLASTTAKSSATKDGGKAH</sequence>